<reference evidence="2 3" key="1">
    <citation type="journal article" date="2019" name="Int. J. Syst. Evol. Microbiol.">
        <title>The Global Catalogue of Microorganisms (GCM) 10K type strain sequencing project: providing services to taxonomists for standard genome sequencing and annotation.</title>
        <authorList>
            <consortium name="The Broad Institute Genomics Platform"/>
            <consortium name="The Broad Institute Genome Sequencing Center for Infectious Disease"/>
            <person name="Wu L."/>
            <person name="Ma J."/>
        </authorList>
    </citation>
    <scope>NUCLEOTIDE SEQUENCE [LARGE SCALE GENOMIC DNA]</scope>
    <source>
        <strain evidence="2 3">JCM 14319</strain>
    </source>
</reference>
<evidence type="ECO:0000313" key="2">
    <source>
        <dbReference type="EMBL" id="GAA1772203.1"/>
    </source>
</evidence>
<organism evidence="2 3">
    <name type="scientific">Agromyces humatus</name>
    <dbReference type="NCBI Taxonomy" id="279573"/>
    <lineage>
        <taxon>Bacteria</taxon>
        <taxon>Bacillati</taxon>
        <taxon>Actinomycetota</taxon>
        <taxon>Actinomycetes</taxon>
        <taxon>Micrococcales</taxon>
        <taxon>Microbacteriaceae</taxon>
        <taxon>Agromyces</taxon>
    </lineage>
</organism>
<keyword evidence="3" id="KW-1185">Reference proteome</keyword>
<protein>
    <submittedName>
        <fullName evidence="2">Uncharacterized protein</fullName>
    </submittedName>
</protein>
<sequence>MRAEARPPRRKWPWIVSGVVVAALGVAGGIWYSASLPDKPPIVIGSPGPVTPPPRNDDVEPTGCLGGDSRDTAMVLAAQEAAPHTSNGAVEFATSYVRWLTRYPVPSPAEAEAVAAAAVVDSGAYDLVGSLADEPNLSGSLVPNGEEFYVSTVPGVWNLESYAGDTAEISVGVGVVIDGELHPQFRISTMLTLSWEGDAWHVDHANQPRTTEELFSVGTGYTGGC</sequence>
<name>A0ABN2L1N8_9MICO</name>
<dbReference type="EMBL" id="BAAANH010000011">
    <property type="protein sequence ID" value="GAA1772203.1"/>
    <property type="molecule type" value="Genomic_DNA"/>
</dbReference>
<keyword evidence="1" id="KW-0812">Transmembrane</keyword>
<accession>A0ABN2L1N8</accession>
<proteinExistence type="predicted"/>
<keyword evidence="1" id="KW-1133">Transmembrane helix</keyword>
<dbReference type="Proteomes" id="UP001500506">
    <property type="component" value="Unassembled WGS sequence"/>
</dbReference>
<comment type="caution">
    <text evidence="2">The sequence shown here is derived from an EMBL/GenBank/DDBJ whole genome shotgun (WGS) entry which is preliminary data.</text>
</comment>
<evidence type="ECO:0000313" key="3">
    <source>
        <dbReference type="Proteomes" id="UP001500506"/>
    </source>
</evidence>
<feature type="transmembrane region" description="Helical" evidence="1">
    <location>
        <begin position="12"/>
        <end position="32"/>
    </location>
</feature>
<gene>
    <name evidence="2" type="ORF">GCM10009747_37480</name>
</gene>
<evidence type="ECO:0000256" key="1">
    <source>
        <dbReference type="SAM" id="Phobius"/>
    </source>
</evidence>
<keyword evidence="1" id="KW-0472">Membrane</keyword>